<dbReference type="InterPro" id="IPR032092">
    <property type="entry name" value="PilW"/>
</dbReference>
<gene>
    <name evidence="2" type="ORF">E6H00_17700</name>
</gene>
<feature type="transmembrane region" description="Helical" evidence="1">
    <location>
        <begin position="12"/>
        <end position="33"/>
    </location>
</feature>
<dbReference type="EMBL" id="VBAK01000187">
    <property type="protein sequence ID" value="TMI86704.1"/>
    <property type="molecule type" value="Genomic_DNA"/>
</dbReference>
<evidence type="ECO:0000256" key="1">
    <source>
        <dbReference type="SAM" id="Phobius"/>
    </source>
</evidence>
<dbReference type="InterPro" id="IPR045584">
    <property type="entry name" value="Pilin-like"/>
</dbReference>
<protein>
    <submittedName>
        <fullName evidence="2">Prepilin-type N-terminal cleavage/methylation domain-containing protein</fullName>
    </submittedName>
</protein>
<dbReference type="GO" id="GO:0043683">
    <property type="term" value="P:type IV pilus assembly"/>
    <property type="evidence" value="ECO:0007669"/>
    <property type="project" value="InterPro"/>
</dbReference>
<dbReference type="Proteomes" id="UP000318509">
    <property type="component" value="Unassembled WGS sequence"/>
</dbReference>
<keyword evidence="1" id="KW-0812">Transmembrane</keyword>
<dbReference type="Pfam" id="PF16074">
    <property type="entry name" value="PilW"/>
    <property type="match status" value="1"/>
</dbReference>
<organism evidence="2 3">
    <name type="scientific">Candidatus Segetimicrobium genomatis</name>
    <dbReference type="NCBI Taxonomy" id="2569760"/>
    <lineage>
        <taxon>Bacteria</taxon>
        <taxon>Bacillati</taxon>
        <taxon>Candidatus Sysuimicrobiota</taxon>
        <taxon>Candidatus Sysuimicrobiia</taxon>
        <taxon>Candidatus Sysuimicrobiales</taxon>
        <taxon>Candidatus Segetimicrobiaceae</taxon>
        <taxon>Candidatus Segetimicrobium</taxon>
    </lineage>
</organism>
<dbReference type="Pfam" id="PF07963">
    <property type="entry name" value="N_methyl"/>
    <property type="match status" value="1"/>
</dbReference>
<dbReference type="SUPFAM" id="SSF54523">
    <property type="entry name" value="Pili subunits"/>
    <property type="match status" value="1"/>
</dbReference>
<keyword evidence="1" id="KW-0472">Membrane</keyword>
<dbReference type="PROSITE" id="PS00409">
    <property type="entry name" value="PROKAR_NTER_METHYL"/>
    <property type="match status" value="1"/>
</dbReference>
<sequence length="272" mass="28942">MSARHRERGFTLVELMVTVAIALFLIGGLLTVLQNVRGAYNNQQQLTQLQDQQRFALTILADVIQAGGYFPDPTTWQPANSLPAANAPAPCAAAFVAGQAFSGCHTATTAPDTIEVRYRTAKDDGVIFCDGSTNAVGSRSLQDPTGAYVNQFTVVPPAGNTPGQLQCQLSDGATGAVITAPVTIVNGVENLQVLYGVKRTPALSDYNVDTYLTADQMNTAGVNGNDWNNVSSVRVILSFTNPLYNPARPTEQPATIAFERVIQVMARAGVHT</sequence>
<dbReference type="Gene3D" id="3.30.700.10">
    <property type="entry name" value="Glycoprotein, Type 4 Pilin"/>
    <property type="match status" value="1"/>
</dbReference>
<dbReference type="NCBIfam" id="TIGR02532">
    <property type="entry name" value="IV_pilin_GFxxxE"/>
    <property type="match status" value="1"/>
</dbReference>
<proteinExistence type="predicted"/>
<accession>A0A537JTC6</accession>
<dbReference type="InterPro" id="IPR012902">
    <property type="entry name" value="N_methyl_site"/>
</dbReference>
<keyword evidence="1" id="KW-1133">Transmembrane helix</keyword>
<dbReference type="AlphaFoldDB" id="A0A537JTC6"/>
<name>A0A537JTC6_9BACT</name>
<evidence type="ECO:0000313" key="2">
    <source>
        <dbReference type="EMBL" id="TMI86704.1"/>
    </source>
</evidence>
<reference evidence="2 3" key="1">
    <citation type="journal article" date="2019" name="Nat. Microbiol.">
        <title>Mediterranean grassland soil C-N compound turnover is dependent on rainfall and depth, and is mediated by genomically divergent microorganisms.</title>
        <authorList>
            <person name="Diamond S."/>
            <person name="Andeer P.F."/>
            <person name="Li Z."/>
            <person name="Crits-Christoph A."/>
            <person name="Burstein D."/>
            <person name="Anantharaman K."/>
            <person name="Lane K.R."/>
            <person name="Thomas B.C."/>
            <person name="Pan C."/>
            <person name="Northen T.R."/>
            <person name="Banfield J.F."/>
        </authorList>
    </citation>
    <scope>NUCLEOTIDE SEQUENCE [LARGE SCALE GENOMIC DNA]</scope>
    <source>
        <strain evidence="2">NP_3</strain>
    </source>
</reference>
<comment type="caution">
    <text evidence="2">The sequence shown here is derived from an EMBL/GenBank/DDBJ whole genome shotgun (WGS) entry which is preliminary data.</text>
</comment>
<evidence type="ECO:0000313" key="3">
    <source>
        <dbReference type="Proteomes" id="UP000318509"/>
    </source>
</evidence>